<accession>A0A9P9C0A2</accession>
<gene>
    <name evidence="2" type="ORF">B0I36DRAFT_358146</name>
</gene>
<reference evidence="2" key="1">
    <citation type="journal article" date="2021" name="Nat. Commun.">
        <title>Genetic determinants of endophytism in the Arabidopsis root mycobiome.</title>
        <authorList>
            <person name="Mesny F."/>
            <person name="Miyauchi S."/>
            <person name="Thiergart T."/>
            <person name="Pickel B."/>
            <person name="Atanasova L."/>
            <person name="Karlsson M."/>
            <person name="Huettel B."/>
            <person name="Barry K.W."/>
            <person name="Haridas S."/>
            <person name="Chen C."/>
            <person name="Bauer D."/>
            <person name="Andreopoulos W."/>
            <person name="Pangilinan J."/>
            <person name="LaButti K."/>
            <person name="Riley R."/>
            <person name="Lipzen A."/>
            <person name="Clum A."/>
            <person name="Drula E."/>
            <person name="Henrissat B."/>
            <person name="Kohler A."/>
            <person name="Grigoriev I.V."/>
            <person name="Martin F.M."/>
            <person name="Hacquard S."/>
        </authorList>
    </citation>
    <scope>NUCLEOTIDE SEQUENCE</scope>
    <source>
        <strain evidence="2">MPI-CAGE-CH-0230</strain>
    </source>
</reference>
<protein>
    <submittedName>
        <fullName evidence="2">Hemerythrin HHE cation binding domain-containing protein</fullName>
    </submittedName>
</protein>
<dbReference type="AlphaFoldDB" id="A0A9P9C0A2"/>
<evidence type="ECO:0000313" key="2">
    <source>
        <dbReference type="EMBL" id="KAH7040919.1"/>
    </source>
</evidence>
<proteinExistence type="predicted"/>
<feature type="domain" description="Hemerythrin-like" evidence="1">
    <location>
        <begin position="40"/>
        <end position="156"/>
    </location>
</feature>
<sequence length="281" mass="31316">MAPVFADRPFAPIPTPMVILAKGEKPDEFTVLATEMACVHNFLIRGLNAIYLQAPHIRTPADQHAFLNFAHQWYRGLHVHHTGEEELFFPMLEARTGIKGIMDGNVAQHAQFERGVDELDAYVQRCLQNPSAYDGDKIVGMIDSFGAVLRQHLADEIPTLLALREHADKLAGMYKEFSDEGAKHMQTLGLFKGAACVIATHDVDYEGGLHRGFPPAPAVLVWLLRNVAWWVHRDWWRFAPCDRHGRMKDLSCNITKGSSAAAAAAAEVRQETVSVVRKGDL</sequence>
<dbReference type="RefSeq" id="XP_046018974.1">
    <property type="nucleotide sequence ID" value="XM_046157917.1"/>
</dbReference>
<evidence type="ECO:0000259" key="1">
    <source>
        <dbReference type="Pfam" id="PF01814"/>
    </source>
</evidence>
<dbReference type="PANTHER" id="PTHR38048:SF2">
    <property type="entry name" value="HEMERYTHRIN-LIKE DOMAIN-CONTAINING PROTEIN"/>
    <property type="match status" value="1"/>
</dbReference>
<dbReference type="CDD" id="cd12108">
    <property type="entry name" value="Hr-like"/>
    <property type="match status" value="1"/>
</dbReference>
<name>A0A9P9C0A2_9PEZI</name>
<dbReference type="OrthoDB" id="58416at2759"/>
<dbReference type="InterPro" id="IPR012312">
    <property type="entry name" value="Hemerythrin-like"/>
</dbReference>
<dbReference type="InterPro" id="IPR053206">
    <property type="entry name" value="Dimeric_xanthone_biosynth"/>
</dbReference>
<comment type="caution">
    <text evidence="2">The sequence shown here is derived from an EMBL/GenBank/DDBJ whole genome shotgun (WGS) entry which is preliminary data.</text>
</comment>
<dbReference type="GeneID" id="70187463"/>
<dbReference type="Proteomes" id="UP000756346">
    <property type="component" value="Unassembled WGS sequence"/>
</dbReference>
<dbReference type="EMBL" id="JAGTJQ010000001">
    <property type="protein sequence ID" value="KAH7040919.1"/>
    <property type="molecule type" value="Genomic_DNA"/>
</dbReference>
<keyword evidence="3" id="KW-1185">Reference proteome</keyword>
<dbReference type="Pfam" id="PF01814">
    <property type="entry name" value="Hemerythrin"/>
    <property type="match status" value="1"/>
</dbReference>
<evidence type="ECO:0000313" key="3">
    <source>
        <dbReference type="Proteomes" id="UP000756346"/>
    </source>
</evidence>
<dbReference type="PANTHER" id="PTHR38048">
    <property type="entry name" value="EXPRESSED PROTEIN"/>
    <property type="match status" value="1"/>
</dbReference>
<dbReference type="Gene3D" id="1.20.120.520">
    <property type="entry name" value="nmb1532 protein domain like"/>
    <property type="match status" value="1"/>
</dbReference>
<organism evidence="2 3">
    <name type="scientific">Microdochium trichocladiopsis</name>
    <dbReference type="NCBI Taxonomy" id="1682393"/>
    <lineage>
        <taxon>Eukaryota</taxon>
        <taxon>Fungi</taxon>
        <taxon>Dikarya</taxon>
        <taxon>Ascomycota</taxon>
        <taxon>Pezizomycotina</taxon>
        <taxon>Sordariomycetes</taxon>
        <taxon>Xylariomycetidae</taxon>
        <taxon>Xylariales</taxon>
        <taxon>Microdochiaceae</taxon>
        <taxon>Microdochium</taxon>
    </lineage>
</organism>